<dbReference type="AlphaFoldDB" id="A0AA40ANH6"/>
<organism evidence="2 3">
    <name type="scientific">Apiosordaria backusii</name>
    <dbReference type="NCBI Taxonomy" id="314023"/>
    <lineage>
        <taxon>Eukaryota</taxon>
        <taxon>Fungi</taxon>
        <taxon>Dikarya</taxon>
        <taxon>Ascomycota</taxon>
        <taxon>Pezizomycotina</taxon>
        <taxon>Sordariomycetes</taxon>
        <taxon>Sordariomycetidae</taxon>
        <taxon>Sordariales</taxon>
        <taxon>Lasiosphaeriaceae</taxon>
        <taxon>Apiosordaria</taxon>
    </lineage>
</organism>
<evidence type="ECO:0000313" key="2">
    <source>
        <dbReference type="EMBL" id="KAK0718977.1"/>
    </source>
</evidence>
<proteinExistence type="predicted"/>
<evidence type="ECO:0000256" key="1">
    <source>
        <dbReference type="SAM" id="MobiDB-lite"/>
    </source>
</evidence>
<comment type="caution">
    <text evidence="2">The sequence shown here is derived from an EMBL/GenBank/DDBJ whole genome shotgun (WGS) entry which is preliminary data.</text>
</comment>
<keyword evidence="3" id="KW-1185">Reference proteome</keyword>
<evidence type="ECO:0000313" key="3">
    <source>
        <dbReference type="Proteomes" id="UP001172159"/>
    </source>
</evidence>
<sequence length="100" mass="11250">MPSLASDVAPLMSMFLHMVQVGTCDRETASHQDENNEPWPARSRMKRRSRTRQRNRASFQKSQNLSAADRPGPCRMTKPPDNRFTDSGLTAVGCMARTVL</sequence>
<dbReference type="EMBL" id="JAUKTV010000013">
    <property type="protein sequence ID" value="KAK0718977.1"/>
    <property type="molecule type" value="Genomic_DNA"/>
</dbReference>
<dbReference type="Proteomes" id="UP001172159">
    <property type="component" value="Unassembled WGS sequence"/>
</dbReference>
<protein>
    <submittedName>
        <fullName evidence="2">Uncharacterized protein</fullName>
    </submittedName>
</protein>
<accession>A0AA40ANH6</accession>
<feature type="region of interest" description="Disordered" evidence="1">
    <location>
        <begin position="26"/>
        <end position="88"/>
    </location>
</feature>
<gene>
    <name evidence="2" type="ORF">B0T21DRAFT_59558</name>
</gene>
<reference evidence="2" key="1">
    <citation type="submission" date="2023-06" db="EMBL/GenBank/DDBJ databases">
        <title>Genome-scale phylogeny and comparative genomics of the fungal order Sordariales.</title>
        <authorList>
            <consortium name="Lawrence Berkeley National Laboratory"/>
            <person name="Hensen N."/>
            <person name="Bonometti L."/>
            <person name="Westerberg I."/>
            <person name="Brannstrom I.O."/>
            <person name="Guillou S."/>
            <person name="Cros-Aarteil S."/>
            <person name="Calhoun S."/>
            <person name="Haridas S."/>
            <person name="Kuo A."/>
            <person name="Mondo S."/>
            <person name="Pangilinan J."/>
            <person name="Riley R."/>
            <person name="Labutti K."/>
            <person name="Andreopoulos B."/>
            <person name="Lipzen A."/>
            <person name="Chen C."/>
            <person name="Yanf M."/>
            <person name="Daum C."/>
            <person name="Ng V."/>
            <person name="Clum A."/>
            <person name="Steindorff A."/>
            <person name="Ohm R."/>
            <person name="Martin F."/>
            <person name="Silar P."/>
            <person name="Natvig D."/>
            <person name="Lalanne C."/>
            <person name="Gautier V."/>
            <person name="Ament-Velasquez S.L."/>
            <person name="Kruys A."/>
            <person name="Hutchinson M.I."/>
            <person name="Powell A.J."/>
            <person name="Barry K."/>
            <person name="Miller A.N."/>
            <person name="Grigoriev I.V."/>
            <person name="Debuchy R."/>
            <person name="Gladieux P."/>
            <person name="Thoren M.H."/>
            <person name="Johannesson H."/>
        </authorList>
    </citation>
    <scope>NUCLEOTIDE SEQUENCE</scope>
    <source>
        <strain evidence="2">CBS 540.89</strain>
    </source>
</reference>
<name>A0AA40ANH6_9PEZI</name>
<feature type="compositionally biased region" description="Basic residues" evidence="1">
    <location>
        <begin position="43"/>
        <end position="55"/>
    </location>
</feature>